<evidence type="ECO:0000313" key="3">
    <source>
        <dbReference type="Proteomes" id="UP000039865"/>
    </source>
</evidence>
<evidence type="ECO:0000259" key="1">
    <source>
        <dbReference type="PROSITE" id="PS51186"/>
    </source>
</evidence>
<protein>
    <recommendedName>
        <fullName evidence="1">N-acetyltransferase domain-containing protein</fullName>
    </recommendedName>
</protein>
<organism evidence="2 3">
    <name type="scientific">Stylonychia lemnae</name>
    <name type="common">Ciliate</name>
    <dbReference type="NCBI Taxonomy" id="5949"/>
    <lineage>
        <taxon>Eukaryota</taxon>
        <taxon>Sar</taxon>
        <taxon>Alveolata</taxon>
        <taxon>Ciliophora</taxon>
        <taxon>Intramacronucleata</taxon>
        <taxon>Spirotrichea</taxon>
        <taxon>Stichotrichia</taxon>
        <taxon>Sporadotrichida</taxon>
        <taxon>Oxytrichidae</taxon>
        <taxon>Stylonychinae</taxon>
        <taxon>Stylonychia</taxon>
    </lineage>
</organism>
<dbReference type="GO" id="GO:0016747">
    <property type="term" value="F:acyltransferase activity, transferring groups other than amino-acyl groups"/>
    <property type="evidence" value="ECO:0007669"/>
    <property type="project" value="InterPro"/>
</dbReference>
<dbReference type="InterPro" id="IPR000182">
    <property type="entry name" value="GNAT_dom"/>
</dbReference>
<dbReference type="InParanoid" id="A0A077ZUW6"/>
<dbReference type="CDD" id="cd04301">
    <property type="entry name" value="NAT_SF"/>
    <property type="match status" value="1"/>
</dbReference>
<feature type="domain" description="N-acetyltransferase" evidence="1">
    <location>
        <begin position="1"/>
        <end position="140"/>
    </location>
</feature>
<accession>A0A077ZUW6</accession>
<dbReference type="Gene3D" id="3.40.630.30">
    <property type="match status" value="1"/>
</dbReference>
<proteinExistence type="predicted"/>
<dbReference type="Proteomes" id="UP000039865">
    <property type="component" value="Unassembled WGS sequence"/>
</dbReference>
<dbReference type="EMBL" id="CCKQ01002261">
    <property type="protein sequence ID" value="CDW73354.1"/>
    <property type="molecule type" value="Genomic_DNA"/>
</dbReference>
<dbReference type="SUPFAM" id="SSF55729">
    <property type="entry name" value="Acyl-CoA N-acyltransferases (Nat)"/>
    <property type="match status" value="1"/>
</dbReference>
<dbReference type="AlphaFoldDB" id="A0A077ZUW6"/>
<keyword evidence="3" id="KW-1185">Reference proteome</keyword>
<evidence type="ECO:0000313" key="2">
    <source>
        <dbReference type="EMBL" id="CDW73354.1"/>
    </source>
</evidence>
<sequence length="473" mass="56042">MESNDEFEIRQLKLEDYQEYQNPLKGQIVYAEQTDLEKYKKFLEYNDQSGKQLIIVGIDKQEKRLKMIYDCFAVAKEYQGRGVGMRILRAAQRIAYLRDVSGIVLQCYSDLFDFYKKIQGINIDDVNQSIKSFLEEKQTTNIKFELSFLDIQESHSPEIVEYFNLNQEQLFVTALDKQSQQAIAIIKIKFFYNFPRKDLLYASIKEITYTEQQISNDPMAVLDDDLHQIAIQIAQMRKCQYTYMIAQKENRKYEKKLIDQTYPWPVIAVIIDEYHKENQAVIDLVQLSGAKAIQLKADQITNDDLLQILPQVNGIIIRLNQQQDNELHCKLVQTILDYQQQLTQRSNYQQFPIIIMENEMHLSKIISSQDQQVNSIFEDRDGKNNVKEDYNYLKKNFEALSLFTWQNNEDQLFKIYLKWQKILEIYQRIGNIDNESCIEFQIFKEISKCIYKVAILNKNRVSERQILTKYSFS</sequence>
<reference evidence="2 3" key="1">
    <citation type="submission" date="2014-06" db="EMBL/GenBank/DDBJ databases">
        <authorList>
            <person name="Swart Estienne"/>
        </authorList>
    </citation>
    <scope>NUCLEOTIDE SEQUENCE [LARGE SCALE GENOMIC DNA]</scope>
    <source>
        <strain evidence="2 3">130c</strain>
    </source>
</reference>
<dbReference type="PROSITE" id="PS51186">
    <property type="entry name" value="GNAT"/>
    <property type="match status" value="1"/>
</dbReference>
<dbReference type="InterPro" id="IPR016181">
    <property type="entry name" value="Acyl_CoA_acyltransferase"/>
</dbReference>
<gene>
    <name evidence="2" type="primary">Contig19352.g20517</name>
    <name evidence="2" type="ORF">STYLEM_2330</name>
</gene>
<name>A0A077ZUW6_STYLE</name>